<evidence type="ECO:0000256" key="1">
    <source>
        <dbReference type="SAM" id="Phobius"/>
    </source>
</evidence>
<dbReference type="EMBL" id="JACCHL010000001">
    <property type="protein sequence ID" value="NYH51485.1"/>
    <property type="molecule type" value="Genomic_DNA"/>
</dbReference>
<feature type="domain" description="DUF7134" evidence="2">
    <location>
        <begin position="29"/>
        <end position="158"/>
    </location>
</feature>
<keyword evidence="1" id="KW-0812">Transmembrane</keyword>
<feature type="transmembrane region" description="Helical" evidence="1">
    <location>
        <begin position="130"/>
        <end position="154"/>
    </location>
</feature>
<evidence type="ECO:0000313" key="3">
    <source>
        <dbReference type="EMBL" id="NYH51485.1"/>
    </source>
</evidence>
<evidence type="ECO:0000313" key="4">
    <source>
        <dbReference type="Proteomes" id="UP000584931"/>
    </source>
</evidence>
<evidence type="ECO:0000259" key="2">
    <source>
        <dbReference type="Pfam" id="PF23539"/>
    </source>
</evidence>
<keyword evidence="1" id="KW-1133">Transmembrane helix</keyword>
<reference evidence="3 4" key="1">
    <citation type="submission" date="2020-07" db="EMBL/GenBank/DDBJ databases">
        <title>Sequencing the genomes of 1000 actinobacteria strains.</title>
        <authorList>
            <person name="Klenk H.-P."/>
        </authorList>
    </citation>
    <scope>NUCLEOTIDE SEQUENCE [LARGE SCALE GENOMIC DNA]</scope>
    <source>
        <strain evidence="3 4">DSM 45278</strain>
    </source>
</reference>
<dbReference type="RefSeq" id="WP_179809371.1">
    <property type="nucleotide sequence ID" value="NZ_JACCHL010000001.1"/>
</dbReference>
<protein>
    <submittedName>
        <fullName evidence="3">Asparagine N-glycosylation enzyme membrane subunit Stt3</fullName>
    </submittedName>
</protein>
<keyword evidence="1" id="KW-0472">Membrane</keyword>
<dbReference type="Proteomes" id="UP000584931">
    <property type="component" value="Unassembled WGS sequence"/>
</dbReference>
<dbReference type="Pfam" id="PF23539">
    <property type="entry name" value="DUF7134"/>
    <property type="match status" value="1"/>
</dbReference>
<dbReference type="InterPro" id="IPR055558">
    <property type="entry name" value="DUF7134"/>
</dbReference>
<feature type="transmembrane region" description="Helical" evidence="1">
    <location>
        <begin position="78"/>
        <end position="94"/>
    </location>
</feature>
<name>A0A7Y9XBY5_9ACTN</name>
<gene>
    <name evidence="3" type="ORF">HNR06_001074</name>
</gene>
<organism evidence="3 4">
    <name type="scientific">Nocardiopsis sinuspersici</name>
    <dbReference type="NCBI Taxonomy" id="501010"/>
    <lineage>
        <taxon>Bacteria</taxon>
        <taxon>Bacillati</taxon>
        <taxon>Actinomycetota</taxon>
        <taxon>Actinomycetes</taxon>
        <taxon>Streptosporangiales</taxon>
        <taxon>Nocardiopsidaceae</taxon>
        <taxon>Nocardiopsis</taxon>
    </lineage>
</organism>
<sequence length="171" mass="17820">MIVALVLLLELAATYATVNGEPFAPVDGWGTTRSTDPAAFAAVVVGCGALYWRRSHPVPSLAVATAAYALFLLRDYELGLFLAPMVALYTVATLGRVRIRAALAGAVALTASLLWVHARTAAVADPGTALLAWVAFGTVMAVFLAGPFTAGELVRCRRLLADRRVPAGGPA</sequence>
<proteinExistence type="predicted"/>
<accession>A0A7Y9XBY5</accession>
<comment type="caution">
    <text evidence="3">The sequence shown here is derived from an EMBL/GenBank/DDBJ whole genome shotgun (WGS) entry which is preliminary data.</text>
</comment>
<dbReference type="AlphaFoldDB" id="A0A7Y9XBY5"/>
<feature type="transmembrane region" description="Helical" evidence="1">
    <location>
        <begin position="101"/>
        <end position="118"/>
    </location>
</feature>